<reference evidence="3" key="1">
    <citation type="journal article" date="2013" name="Lancet">
        <title>First case of E anophelis outbreak in an intensive-care unit.</title>
        <authorList>
            <person name="Teo J."/>
            <person name="Tan S.Y."/>
            <person name="Tay M."/>
            <person name="Ding Y."/>
            <person name="Kjelleberg S."/>
            <person name="Givskov M."/>
            <person name="Lin R.T."/>
            <person name="Yang L."/>
        </authorList>
    </citation>
    <scope>NUCLEOTIDE SEQUENCE [LARGE SCALE GENOMIC DNA]</scope>
    <source>
        <strain evidence="3">NUHP1</strain>
    </source>
</reference>
<dbReference type="PANTHER" id="PTHR43569">
    <property type="entry name" value="AMIDOHYDROLASE"/>
    <property type="match status" value="1"/>
</dbReference>
<dbReference type="RefSeq" id="WP_024565665.1">
    <property type="nucleotide sequence ID" value="NZ_CP007547.1"/>
</dbReference>
<evidence type="ECO:0000259" key="2">
    <source>
        <dbReference type="Pfam" id="PF04909"/>
    </source>
</evidence>
<organism evidence="3 4">
    <name type="scientific">Elizabethkingia anophelis NUHP1</name>
    <dbReference type="NCBI Taxonomy" id="1338011"/>
    <lineage>
        <taxon>Bacteria</taxon>
        <taxon>Pseudomonadati</taxon>
        <taxon>Bacteroidota</taxon>
        <taxon>Flavobacteriia</taxon>
        <taxon>Flavobacteriales</taxon>
        <taxon>Weeksellaceae</taxon>
        <taxon>Elizabethkingia</taxon>
    </lineage>
</organism>
<dbReference type="EMBL" id="CP007547">
    <property type="protein sequence ID" value="AIL47360.1"/>
    <property type="molecule type" value="Genomic_DNA"/>
</dbReference>
<proteinExistence type="inferred from homology"/>
<gene>
    <name evidence="3" type="ORF">BD94_3585</name>
</gene>
<dbReference type="InterPro" id="IPR032466">
    <property type="entry name" value="Metal_Hydrolase"/>
</dbReference>
<reference evidence="3" key="2">
    <citation type="journal article" date="2015" name="Genome Biol. Evol.">
        <title>Complete Genome Sequence and Transcriptomic Analysis of the Novel Pathogen Elizabethkingia anophelis in Response to Oxidative Stress.</title>
        <authorList>
            <person name="Li Y."/>
            <person name="Liu Y."/>
            <person name="Chew S.C."/>
            <person name="Tay M."/>
            <person name="Salido M.M."/>
            <person name="Teo J."/>
            <person name="Lauro F.M."/>
            <person name="Givskov M."/>
            <person name="Yang L."/>
        </authorList>
    </citation>
    <scope>NUCLEOTIDE SEQUENCE</scope>
    <source>
        <strain evidence="3">NUHP1</strain>
    </source>
</reference>
<dbReference type="KEGG" id="eao:BD94_3585"/>
<dbReference type="InterPro" id="IPR052350">
    <property type="entry name" value="Metallo-dep_Lactonases"/>
</dbReference>
<dbReference type="Pfam" id="PF04909">
    <property type="entry name" value="Amidohydro_2"/>
    <property type="match status" value="1"/>
</dbReference>
<dbReference type="AlphaFoldDB" id="A0A077EP74"/>
<evidence type="ECO:0000256" key="1">
    <source>
        <dbReference type="ARBA" id="ARBA00038310"/>
    </source>
</evidence>
<dbReference type="InterPro" id="IPR006680">
    <property type="entry name" value="Amidohydro-rel"/>
</dbReference>
<dbReference type="SUPFAM" id="SSF51556">
    <property type="entry name" value="Metallo-dependent hydrolases"/>
    <property type="match status" value="1"/>
</dbReference>
<dbReference type="Gene3D" id="3.20.20.140">
    <property type="entry name" value="Metal-dependent hydrolases"/>
    <property type="match status" value="1"/>
</dbReference>
<evidence type="ECO:0000313" key="3">
    <source>
        <dbReference type="EMBL" id="AIL47360.1"/>
    </source>
</evidence>
<dbReference type="eggNOG" id="COG3618">
    <property type="taxonomic scope" value="Bacteria"/>
</dbReference>
<dbReference type="PANTHER" id="PTHR43569:SF2">
    <property type="entry name" value="AMIDOHYDROLASE-RELATED DOMAIN-CONTAINING PROTEIN"/>
    <property type="match status" value="1"/>
</dbReference>
<accession>A0A077EP74</accession>
<dbReference type="HOGENOM" id="CLU_044590_3_0_10"/>
<keyword evidence="3" id="KW-0378">Hydrolase</keyword>
<dbReference type="STRING" id="1338011.BD94_3585"/>
<comment type="similarity">
    <text evidence="1">Belongs to the metallo-dependent hydrolases superfamily.</text>
</comment>
<feature type="domain" description="Amidohydrolase-related" evidence="2">
    <location>
        <begin position="2"/>
        <end position="273"/>
    </location>
</feature>
<name>A0A077EP74_9FLAO</name>
<dbReference type="Proteomes" id="UP000028933">
    <property type="component" value="Chromosome"/>
</dbReference>
<protein>
    <submittedName>
        <fullName evidence="3">L-fuconolactone hydrolase</fullName>
    </submittedName>
</protein>
<dbReference type="GO" id="GO:0016787">
    <property type="term" value="F:hydrolase activity"/>
    <property type="evidence" value="ECO:0007669"/>
    <property type="project" value="UniProtKB-KW"/>
</dbReference>
<sequence length="273" mass="32053">MIDTHVHFWQYDEVRDGWIDESMEVIRKDFLPSDIEELLVGNDVEGIVAVQADQSPAETRFLLELSENNPKILGVVGWIDFLSDNFEEQLHAYRKYSKLKGWRHIVQAEPEGFLAYPQFVDNIRRLKEYNYTYDILVYYSQMGEAIKFAEKLPEQKLVLDHMGKPDLKTPEIAIWKKNIAALAKSESVYCKLSGLVTEAEKGKWTKEMLKPYLDVIFENFGTSRIMFGSDWPVMLLNTNYTEWIQLVKDYIQRFNKEEQQQILRGNAVDFYNL</sequence>
<evidence type="ECO:0000313" key="4">
    <source>
        <dbReference type="Proteomes" id="UP000028933"/>
    </source>
</evidence>